<reference evidence="9 10" key="1">
    <citation type="journal article" date="2017" name="PLoS Biol.">
        <title>The sea cucumber genome provides insights into morphological evolution and visceral regeneration.</title>
        <authorList>
            <person name="Zhang X."/>
            <person name="Sun L."/>
            <person name="Yuan J."/>
            <person name="Sun Y."/>
            <person name="Gao Y."/>
            <person name="Zhang L."/>
            <person name="Li S."/>
            <person name="Dai H."/>
            <person name="Hamel J.F."/>
            <person name="Liu C."/>
            <person name="Yu Y."/>
            <person name="Liu S."/>
            <person name="Lin W."/>
            <person name="Guo K."/>
            <person name="Jin S."/>
            <person name="Xu P."/>
            <person name="Storey K.B."/>
            <person name="Huan P."/>
            <person name="Zhang T."/>
            <person name="Zhou Y."/>
            <person name="Zhang J."/>
            <person name="Lin C."/>
            <person name="Li X."/>
            <person name="Xing L."/>
            <person name="Huo D."/>
            <person name="Sun M."/>
            <person name="Wang L."/>
            <person name="Mercier A."/>
            <person name="Li F."/>
            <person name="Yang H."/>
            <person name="Xiang J."/>
        </authorList>
    </citation>
    <scope>NUCLEOTIDE SEQUENCE [LARGE SCALE GENOMIC DNA]</scope>
    <source>
        <strain evidence="9">Shaxun</strain>
        <tissue evidence="9">Muscle</tissue>
    </source>
</reference>
<keyword evidence="7" id="KW-0472">Membrane</keyword>
<keyword evidence="10" id="KW-1185">Reference proteome</keyword>
<dbReference type="InterPro" id="IPR026516">
    <property type="entry name" value="THAP1/10"/>
</dbReference>
<keyword evidence="2 5" id="KW-0863">Zinc-finger</keyword>
<feature type="compositionally biased region" description="Low complexity" evidence="6">
    <location>
        <begin position="481"/>
        <end position="497"/>
    </location>
</feature>
<feature type="compositionally biased region" description="Basic and acidic residues" evidence="6">
    <location>
        <begin position="875"/>
        <end position="884"/>
    </location>
</feature>
<dbReference type="SUPFAM" id="SSF57716">
    <property type="entry name" value="Glucocorticoid receptor-like (DNA-binding domain)"/>
    <property type="match status" value="1"/>
</dbReference>
<protein>
    <recommendedName>
        <fullName evidence="8">THAP-type domain-containing protein</fullName>
    </recommendedName>
</protein>
<dbReference type="OrthoDB" id="7677610at2759"/>
<evidence type="ECO:0000313" key="9">
    <source>
        <dbReference type="EMBL" id="PIK53942.1"/>
    </source>
</evidence>
<keyword evidence="1" id="KW-0479">Metal-binding</keyword>
<feature type="compositionally biased region" description="Basic and acidic residues" evidence="6">
    <location>
        <begin position="305"/>
        <end position="328"/>
    </location>
</feature>
<dbReference type="GO" id="GO:0043565">
    <property type="term" value="F:sequence-specific DNA binding"/>
    <property type="evidence" value="ECO:0007669"/>
    <property type="project" value="InterPro"/>
</dbReference>
<dbReference type="Pfam" id="PF05485">
    <property type="entry name" value="THAP"/>
    <property type="match status" value="1"/>
</dbReference>
<dbReference type="SMART" id="SM00980">
    <property type="entry name" value="THAP"/>
    <property type="match status" value="1"/>
</dbReference>
<feature type="compositionally biased region" description="Acidic residues" evidence="6">
    <location>
        <begin position="515"/>
        <end position="530"/>
    </location>
</feature>
<dbReference type="GO" id="GO:0008270">
    <property type="term" value="F:zinc ion binding"/>
    <property type="evidence" value="ECO:0007669"/>
    <property type="project" value="UniProtKB-KW"/>
</dbReference>
<dbReference type="InterPro" id="IPR006612">
    <property type="entry name" value="THAP_Znf"/>
</dbReference>
<dbReference type="Proteomes" id="UP000230750">
    <property type="component" value="Unassembled WGS sequence"/>
</dbReference>
<feature type="region of interest" description="Disordered" evidence="6">
    <location>
        <begin position="875"/>
        <end position="898"/>
    </location>
</feature>
<evidence type="ECO:0000256" key="6">
    <source>
        <dbReference type="SAM" id="MobiDB-lite"/>
    </source>
</evidence>
<feature type="transmembrane region" description="Helical" evidence="7">
    <location>
        <begin position="32"/>
        <end position="54"/>
    </location>
</feature>
<evidence type="ECO:0000256" key="2">
    <source>
        <dbReference type="ARBA" id="ARBA00022771"/>
    </source>
</evidence>
<keyword evidence="4 5" id="KW-0238">DNA-binding</keyword>
<organism evidence="9 10">
    <name type="scientific">Stichopus japonicus</name>
    <name type="common">Sea cucumber</name>
    <dbReference type="NCBI Taxonomy" id="307972"/>
    <lineage>
        <taxon>Eukaryota</taxon>
        <taxon>Metazoa</taxon>
        <taxon>Echinodermata</taxon>
        <taxon>Eleutherozoa</taxon>
        <taxon>Echinozoa</taxon>
        <taxon>Holothuroidea</taxon>
        <taxon>Aspidochirotacea</taxon>
        <taxon>Aspidochirotida</taxon>
        <taxon>Stichopodidae</taxon>
        <taxon>Apostichopus</taxon>
    </lineage>
</organism>
<dbReference type="PROSITE" id="PS50950">
    <property type="entry name" value="ZF_THAP"/>
    <property type="match status" value="1"/>
</dbReference>
<dbReference type="EMBL" id="MRZV01000269">
    <property type="protein sequence ID" value="PIK53942.1"/>
    <property type="molecule type" value="Genomic_DNA"/>
</dbReference>
<accession>A0A2G8L142</accession>
<evidence type="ECO:0000259" key="8">
    <source>
        <dbReference type="PROSITE" id="PS50950"/>
    </source>
</evidence>
<keyword evidence="7" id="KW-1133">Transmembrane helix</keyword>
<proteinExistence type="predicted"/>
<keyword evidence="3" id="KW-0862">Zinc</keyword>
<dbReference type="AlphaFoldDB" id="A0A2G8L142"/>
<feature type="domain" description="THAP-type" evidence="8">
    <location>
        <begin position="657"/>
        <end position="740"/>
    </location>
</feature>
<evidence type="ECO:0000256" key="7">
    <source>
        <dbReference type="SAM" id="Phobius"/>
    </source>
</evidence>
<evidence type="ECO:0000256" key="3">
    <source>
        <dbReference type="ARBA" id="ARBA00022833"/>
    </source>
</evidence>
<dbReference type="PANTHER" id="PTHR46600:SF11">
    <property type="entry name" value="THAP DOMAIN-CONTAINING PROTEIN 10"/>
    <property type="match status" value="1"/>
</dbReference>
<evidence type="ECO:0000256" key="4">
    <source>
        <dbReference type="ARBA" id="ARBA00023125"/>
    </source>
</evidence>
<comment type="caution">
    <text evidence="9">The sequence shown here is derived from an EMBL/GenBank/DDBJ whole genome shotgun (WGS) entry which is preliminary data.</text>
</comment>
<dbReference type="SMART" id="SM00692">
    <property type="entry name" value="DM3"/>
    <property type="match status" value="1"/>
</dbReference>
<sequence length="928" mass="106382">MHTLLGIAYNLCYFNSLYSIVYDFDPDIVDDVLIIATASLFGLLVVAIVIASFIPSLRKRFSLLSSVHTIFESCWGLPRRLGKKKTDAKKERPALLDEINATYDNFAERIEKAKERAKRGSVPRGLLDEIDDTYEQFVDRVRRARNFPQLDKAHLQEINATYDKFLQKMNESKKKDVLKEINETYGTFKEKEFKAKAKRALNSEILENNPSSRREKETLKAKVLDDIKGTYDDFKMKQSGREKRASLLNEVKETRGRSQKSKQVKEHVNALLEDVGHTYENFRQKQDSSRKKEQLIDEIDRTYQEFKSREEKSKRRTSLMKDIKDTKGRSQKSKNVKDHISSLVAEIDKTYDQFKERERMSMQSDEPLMEINSGERRTSKSAPKALQNEVNRTYENFKQREVNQNRRATLINELITDSDEQLDPEARRERRRMSLKKASVMKEVAALYDSTQDQEKKRVLKGMLIREIEDTNTDFSEASPSNKTGTVSKKSVSFSSTPTGVPSGAIGGDLKTHDEDEDEFSDFTSDDFSDIDEEYKPNINENDQNMNSSNGAQINQILPPRRPSVKELAERLSNSLTLLPVEPSPTNRHEDANAIPPPPPLPPADFFSNLTHHEKSDYDMSHLTPFITSSEELTNLEDEDGNMSTNNSHEVADGNKMREVCAAKNCGWVYQKNVRVKVFSFPIEDEELNQKWRTNMKVPEDFKPSRSSHHGICEQHFLKKCFFDFEQGSRLKEKAVPTLLQVGPKKVWRKVAPDYEALGEESVPTPEELQPQIQHDHTYLEGATEETLAVTPSKRKRTTVSYAAEDPSAYVAEIEELKRQVHSQSILIKRLEEKVRRRDSRKLDLDFAIDKLKSILQCCECGLKPSSEGELAKMLKRGKEDTPGKKTTTTTTKASPNQPTQVVCRNDLVVGLTWKQLFNRVNSMSQGE</sequence>
<feature type="region of interest" description="Disordered" evidence="6">
    <location>
        <begin position="474"/>
        <end position="530"/>
    </location>
</feature>
<gene>
    <name evidence="9" type="ORF">BSL78_09164</name>
</gene>
<keyword evidence="7" id="KW-0812">Transmembrane</keyword>
<evidence type="ECO:0000256" key="1">
    <source>
        <dbReference type="ARBA" id="ARBA00022723"/>
    </source>
</evidence>
<evidence type="ECO:0000256" key="5">
    <source>
        <dbReference type="PROSITE-ProRule" id="PRU00309"/>
    </source>
</evidence>
<name>A0A2G8L142_STIJA</name>
<evidence type="ECO:0000313" key="10">
    <source>
        <dbReference type="Proteomes" id="UP000230750"/>
    </source>
</evidence>
<dbReference type="PANTHER" id="PTHR46600">
    <property type="entry name" value="THAP DOMAIN-CONTAINING"/>
    <property type="match status" value="1"/>
</dbReference>
<feature type="region of interest" description="Disordered" evidence="6">
    <location>
        <begin position="305"/>
        <end position="337"/>
    </location>
</feature>